<accession>A0ABP6NVG0</accession>
<protein>
    <submittedName>
        <fullName evidence="1">Uncharacterized protein</fullName>
    </submittedName>
</protein>
<dbReference type="RefSeq" id="WP_344864758.1">
    <property type="nucleotide sequence ID" value="NZ_BAAAUT010000059.1"/>
</dbReference>
<organism evidence="1 2">
    <name type="scientific">Planomonospora alba</name>
    <dbReference type="NCBI Taxonomy" id="161354"/>
    <lineage>
        <taxon>Bacteria</taxon>
        <taxon>Bacillati</taxon>
        <taxon>Actinomycetota</taxon>
        <taxon>Actinomycetes</taxon>
        <taxon>Streptosporangiales</taxon>
        <taxon>Streptosporangiaceae</taxon>
        <taxon>Planomonospora</taxon>
    </lineage>
</organism>
<dbReference type="EMBL" id="BAAAUT010000059">
    <property type="protein sequence ID" value="GAA3158457.1"/>
    <property type="molecule type" value="Genomic_DNA"/>
</dbReference>
<dbReference type="Proteomes" id="UP001500320">
    <property type="component" value="Unassembled WGS sequence"/>
</dbReference>
<gene>
    <name evidence="1" type="ORF">GCM10010466_56500</name>
</gene>
<sequence length="57" mass="6093">MKRATPVRDHCGPATACPRCRTRLDGGPVLFHCTPCGRAVYAADLPTETTAPVRRAA</sequence>
<reference evidence="2" key="1">
    <citation type="journal article" date="2019" name="Int. J. Syst. Evol. Microbiol.">
        <title>The Global Catalogue of Microorganisms (GCM) 10K type strain sequencing project: providing services to taxonomists for standard genome sequencing and annotation.</title>
        <authorList>
            <consortium name="The Broad Institute Genomics Platform"/>
            <consortium name="The Broad Institute Genome Sequencing Center for Infectious Disease"/>
            <person name="Wu L."/>
            <person name="Ma J."/>
        </authorList>
    </citation>
    <scope>NUCLEOTIDE SEQUENCE [LARGE SCALE GENOMIC DNA]</scope>
    <source>
        <strain evidence="2">JCM 9373</strain>
    </source>
</reference>
<keyword evidence="2" id="KW-1185">Reference proteome</keyword>
<evidence type="ECO:0000313" key="1">
    <source>
        <dbReference type="EMBL" id="GAA3158457.1"/>
    </source>
</evidence>
<name>A0ABP6NVG0_9ACTN</name>
<comment type="caution">
    <text evidence="1">The sequence shown here is derived from an EMBL/GenBank/DDBJ whole genome shotgun (WGS) entry which is preliminary data.</text>
</comment>
<evidence type="ECO:0000313" key="2">
    <source>
        <dbReference type="Proteomes" id="UP001500320"/>
    </source>
</evidence>
<proteinExistence type="predicted"/>